<accession>A0ABD1CIS7</accession>
<protein>
    <submittedName>
        <fullName evidence="1">Uncharacterized protein</fullName>
    </submittedName>
</protein>
<evidence type="ECO:0000313" key="2">
    <source>
        <dbReference type="Proteomes" id="UP001562425"/>
    </source>
</evidence>
<feature type="non-terminal residue" evidence="1">
    <location>
        <position position="1"/>
    </location>
</feature>
<gene>
    <name evidence="1" type="ORF">pipiens_017013</name>
</gene>
<evidence type="ECO:0000313" key="1">
    <source>
        <dbReference type="EMBL" id="KAL1376228.1"/>
    </source>
</evidence>
<comment type="caution">
    <text evidence="1">The sequence shown here is derived from an EMBL/GenBank/DDBJ whole genome shotgun (WGS) entry which is preliminary data.</text>
</comment>
<sequence length="20" mass="2210">KIASSKAVHPKEICTKKLLD</sequence>
<keyword evidence="2" id="KW-1185">Reference proteome</keyword>
<dbReference type="AlphaFoldDB" id="A0ABD1CIS7"/>
<name>A0ABD1CIS7_CULPP</name>
<organism evidence="1 2">
    <name type="scientific">Culex pipiens pipiens</name>
    <name type="common">Northern house mosquito</name>
    <dbReference type="NCBI Taxonomy" id="38569"/>
    <lineage>
        <taxon>Eukaryota</taxon>
        <taxon>Metazoa</taxon>
        <taxon>Ecdysozoa</taxon>
        <taxon>Arthropoda</taxon>
        <taxon>Hexapoda</taxon>
        <taxon>Insecta</taxon>
        <taxon>Pterygota</taxon>
        <taxon>Neoptera</taxon>
        <taxon>Endopterygota</taxon>
        <taxon>Diptera</taxon>
        <taxon>Nematocera</taxon>
        <taxon>Culicoidea</taxon>
        <taxon>Culicidae</taxon>
        <taxon>Culicinae</taxon>
        <taxon>Culicini</taxon>
        <taxon>Culex</taxon>
        <taxon>Culex</taxon>
    </lineage>
</organism>
<reference evidence="1 2" key="1">
    <citation type="submission" date="2024-05" db="EMBL/GenBank/DDBJ databases">
        <title>Culex pipiens pipiens assembly and annotation.</title>
        <authorList>
            <person name="Alout H."/>
            <person name="Durand T."/>
        </authorList>
    </citation>
    <scope>NUCLEOTIDE SEQUENCE [LARGE SCALE GENOMIC DNA]</scope>
    <source>
        <strain evidence="1">HA-2024</strain>
        <tissue evidence="1">Whole body</tissue>
    </source>
</reference>
<dbReference type="Proteomes" id="UP001562425">
    <property type="component" value="Unassembled WGS sequence"/>
</dbReference>
<dbReference type="EMBL" id="JBEHCU010011840">
    <property type="protein sequence ID" value="KAL1376228.1"/>
    <property type="molecule type" value="Genomic_DNA"/>
</dbReference>
<proteinExistence type="predicted"/>